<evidence type="ECO:0000256" key="1">
    <source>
        <dbReference type="SAM" id="MobiDB-lite"/>
    </source>
</evidence>
<keyword evidence="2" id="KW-1133">Transmembrane helix</keyword>
<feature type="compositionally biased region" description="Basic and acidic residues" evidence="1">
    <location>
        <begin position="207"/>
        <end position="218"/>
    </location>
</feature>
<dbReference type="PATRIC" id="fig|1244869.3.peg.2581"/>
<sequence>MAGLLTPSTRRSRIVLGAGLLGLLALPPLREAMESDMARHMLVQIPLLALCGWLCAPSPATGRNLAGAWDRHGIVGILTANLVAAYWMLPRTLDNTIASAAFEAAKFISLPLLVGVPLRRCWSRLPMLGQGFVVANAVSMLGIVGWLYLAAPVRVCVYYLVDQQEVVGRALLYLAGAITLAVLVRAFVGTAQSSVPFHHMASPQRHPHFDHQGRGSRQ</sequence>
<feature type="transmembrane region" description="Helical" evidence="2">
    <location>
        <begin position="128"/>
        <end position="150"/>
    </location>
</feature>
<gene>
    <name evidence="3" type="ORF">H261_12794</name>
</gene>
<evidence type="ECO:0000256" key="2">
    <source>
        <dbReference type="SAM" id="Phobius"/>
    </source>
</evidence>
<comment type="caution">
    <text evidence="3">The sequence shown here is derived from an EMBL/GenBank/DDBJ whole genome shotgun (WGS) entry which is preliminary data.</text>
</comment>
<dbReference type="Proteomes" id="UP000011744">
    <property type="component" value="Unassembled WGS sequence"/>
</dbReference>
<reference evidence="3 4" key="1">
    <citation type="journal article" date="2014" name="Genome Announc.">
        <title>Draft Genome Sequence of Magnetospirillum sp. Strain SO-1, a Freshwater Magnetotactic Bacterium Isolated from the Ol'khovka River, Russia.</title>
        <authorList>
            <person name="Grouzdev D.S."/>
            <person name="Dziuba M.V."/>
            <person name="Sukhacheva M.S."/>
            <person name="Mardanov A.V."/>
            <person name="Beletskiy A.V."/>
            <person name="Kuznetsov B.B."/>
            <person name="Skryabin K.G."/>
        </authorList>
    </citation>
    <scope>NUCLEOTIDE SEQUENCE [LARGE SCALE GENOMIC DNA]</scope>
    <source>
        <strain evidence="3 4">SO-1</strain>
    </source>
</reference>
<keyword evidence="4" id="KW-1185">Reference proteome</keyword>
<protein>
    <submittedName>
        <fullName evidence="3">Transmembrane protein</fullName>
    </submittedName>
</protein>
<keyword evidence="2" id="KW-0472">Membrane</keyword>
<dbReference type="RefSeq" id="WP_008618068.1">
    <property type="nucleotide sequence ID" value="NZ_AONQ01000032.1"/>
</dbReference>
<dbReference type="STRING" id="1244869.H261_12794"/>
<proteinExistence type="predicted"/>
<feature type="region of interest" description="Disordered" evidence="1">
    <location>
        <begin position="199"/>
        <end position="218"/>
    </location>
</feature>
<name>M2Y914_9PROT</name>
<evidence type="ECO:0000313" key="4">
    <source>
        <dbReference type="Proteomes" id="UP000011744"/>
    </source>
</evidence>
<feature type="transmembrane region" description="Helical" evidence="2">
    <location>
        <begin position="72"/>
        <end position="89"/>
    </location>
</feature>
<dbReference type="EMBL" id="AONQ01000032">
    <property type="protein sequence ID" value="EME69531.1"/>
    <property type="molecule type" value="Genomic_DNA"/>
</dbReference>
<accession>M2Y914</accession>
<dbReference type="AlphaFoldDB" id="M2Y914"/>
<organism evidence="3 4">
    <name type="scientific">Paramagnetospirillum caucaseum</name>
    <dbReference type="NCBI Taxonomy" id="1244869"/>
    <lineage>
        <taxon>Bacteria</taxon>
        <taxon>Pseudomonadati</taxon>
        <taxon>Pseudomonadota</taxon>
        <taxon>Alphaproteobacteria</taxon>
        <taxon>Rhodospirillales</taxon>
        <taxon>Magnetospirillaceae</taxon>
        <taxon>Paramagnetospirillum</taxon>
    </lineage>
</organism>
<evidence type="ECO:0000313" key="3">
    <source>
        <dbReference type="EMBL" id="EME69531.1"/>
    </source>
</evidence>
<feature type="transmembrane region" description="Helical" evidence="2">
    <location>
        <begin position="42"/>
        <end position="60"/>
    </location>
</feature>
<dbReference type="OrthoDB" id="2388670at2"/>
<keyword evidence="2 3" id="KW-0812">Transmembrane</keyword>
<dbReference type="eggNOG" id="ENOG5032SXK">
    <property type="taxonomic scope" value="Bacteria"/>
</dbReference>
<feature type="transmembrane region" description="Helical" evidence="2">
    <location>
        <begin position="170"/>
        <end position="188"/>
    </location>
</feature>